<evidence type="ECO:0000256" key="5">
    <source>
        <dbReference type="ARBA" id="ARBA00023027"/>
    </source>
</evidence>
<dbReference type="InterPro" id="IPR015955">
    <property type="entry name" value="Lactate_DH/Glyco_Ohase_4_C"/>
</dbReference>
<keyword evidence="4" id="KW-0560">Oxidoreductase</keyword>
<keyword evidence="5" id="KW-0520">NAD</keyword>
<evidence type="ECO:0000256" key="3">
    <source>
        <dbReference type="ARBA" id="ARBA00019899"/>
    </source>
</evidence>
<dbReference type="InterPro" id="IPR036291">
    <property type="entry name" value="NAD(P)-bd_dom_sf"/>
</dbReference>
<dbReference type="GO" id="GO:0006108">
    <property type="term" value="P:malate metabolic process"/>
    <property type="evidence" value="ECO:0007669"/>
    <property type="project" value="InterPro"/>
</dbReference>
<evidence type="ECO:0000256" key="1">
    <source>
        <dbReference type="ARBA" id="ARBA00009613"/>
    </source>
</evidence>
<sequence length="197" mass="21813">EPLKVLVTGAAGQIAYSLLYSVARGDVFGKDQPIILVLLDIAPMMEVLNGVVMELTDCSLPLLQQVIPSCDEMEAFKDVDVAMLVGAMPRREGMERKDLLAANVKIFKSQGQAIVDHVHDWWFGVPEGSMVSMAVPSDGSYGIEEGLVYSFPVRTKPDHTYEIIKDLPIDDFSREKMDITMKELVDEKNMAMSACQD</sequence>
<evidence type="ECO:0000256" key="4">
    <source>
        <dbReference type="ARBA" id="ARBA00023002"/>
    </source>
</evidence>
<dbReference type="InterPro" id="IPR010945">
    <property type="entry name" value="Malate_DH_type2"/>
</dbReference>
<evidence type="ECO:0000256" key="2">
    <source>
        <dbReference type="ARBA" id="ARBA00012995"/>
    </source>
</evidence>
<feature type="domain" description="Lactate/malate dehydrogenase N-terminal" evidence="6">
    <location>
        <begin position="4"/>
        <end position="121"/>
    </location>
</feature>
<organism evidence="7 8">
    <name type="scientific">Magallana gigas</name>
    <name type="common">Pacific oyster</name>
    <name type="synonym">Crassostrea gigas</name>
    <dbReference type="NCBI Taxonomy" id="29159"/>
    <lineage>
        <taxon>Eukaryota</taxon>
        <taxon>Metazoa</taxon>
        <taxon>Spiralia</taxon>
        <taxon>Lophotrochozoa</taxon>
        <taxon>Mollusca</taxon>
        <taxon>Bivalvia</taxon>
        <taxon>Autobranchia</taxon>
        <taxon>Pteriomorphia</taxon>
        <taxon>Ostreida</taxon>
        <taxon>Ostreoidea</taxon>
        <taxon>Ostreidae</taxon>
        <taxon>Magallana</taxon>
    </lineage>
</organism>
<dbReference type="InterPro" id="IPR001236">
    <property type="entry name" value="Lactate/malate_DH_N"/>
</dbReference>
<comment type="similarity">
    <text evidence="1">Belongs to the LDH/MDH superfamily. MDH type 2 family.</text>
</comment>
<dbReference type="EC" id="1.1.1.37" evidence="2"/>
<proteinExistence type="inferred from homology"/>
<dbReference type="Proteomes" id="UP000005408">
    <property type="component" value="Unassembled WGS sequence"/>
</dbReference>
<dbReference type="GO" id="GO:0030060">
    <property type="term" value="F:L-malate dehydrogenase (NAD+) activity"/>
    <property type="evidence" value="ECO:0007669"/>
    <property type="project" value="UniProtKB-EC"/>
</dbReference>
<accession>A0A8W8ICV5</accession>
<evidence type="ECO:0000313" key="7">
    <source>
        <dbReference type="EnsemblMetazoa" id="G13589.13:cds"/>
    </source>
</evidence>
<protein>
    <recommendedName>
        <fullName evidence="3">Malate dehydrogenase, cytoplasmic</fullName>
        <ecNumber evidence="2">1.1.1.37</ecNumber>
    </recommendedName>
</protein>
<name>A0A8W8ICV5_MAGGI</name>
<dbReference type="EnsemblMetazoa" id="G13589.13">
    <property type="protein sequence ID" value="G13589.13:cds"/>
    <property type="gene ID" value="G13589"/>
</dbReference>
<dbReference type="SUPFAM" id="SSF56327">
    <property type="entry name" value="LDH C-terminal domain-like"/>
    <property type="match status" value="1"/>
</dbReference>
<dbReference type="SUPFAM" id="SSF51735">
    <property type="entry name" value="NAD(P)-binding Rossmann-fold domains"/>
    <property type="match status" value="1"/>
</dbReference>
<keyword evidence="8" id="KW-1185">Reference proteome</keyword>
<dbReference type="AlphaFoldDB" id="A0A8W8ICV5"/>
<evidence type="ECO:0000313" key="8">
    <source>
        <dbReference type="Proteomes" id="UP000005408"/>
    </source>
</evidence>
<dbReference type="PANTHER" id="PTHR23382">
    <property type="entry name" value="MALATE DEHYDROGENASE"/>
    <property type="match status" value="1"/>
</dbReference>
<reference evidence="7" key="1">
    <citation type="submission" date="2022-08" db="UniProtKB">
        <authorList>
            <consortium name="EnsemblMetazoa"/>
        </authorList>
    </citation>
    <scope>IDENTIFICATION</scope>
    <source>
        <strain evidence="7">05x7-T-G4-1.051#20</strain>
    </source>
</reference>
<evidence type="ECO:0000259" key="6">
    <source>
        <dbReference type="Pfam" id="PF00056"/>
    </source>
</evidence>
<dbReference type="FunFam" id="3.40.50.720:FF:000010">
    <property type="entry name" value="Malate dehydrogenase"/>
    <property type="match status" value="1"/>
</dbReference>
<dbReference type="Gene3D" id="3.40.50.720">
    <property type="entry name" value="NAD(P)-binding Rossmann-like Domain"/>
    <property type="match status" value="1"/>
</dbReference>
<dbReference type="Pfam" id="PF00056">
    <property type="entry name" value="Ldh_1_N"/>
    <property type="match status" value="1"/>
</dbReference>